<dbReference type="AlphaFoldDB" id="A0A816QVA1"/>
<dbReference type="Pfam" id="PF15785">
    <property type="entry name" value="SMG1"/>
    <property type="match status" value="2"/>
</dbReference>
<dbReference type="EMBL" id="CAJNRG010004359">
    <property type="protein sequence ID" value="CAF2065694.1"/>
    <property type="molecule type" value="Genomic_DNA"/>
</dbReference>
<protein>
    <submittedName>
        <fullName evidence="1">Uncharacterized protein</fullName>
    </submittedName>
</protein>
<comment type="caution">
    <text evidence="1">The sequence shown here is derived from an EMBL/GenBank/DDBJ whole genome shotgun (WGS) entry which is preliminary data.</text>
</comment>
<organism evidence="1 2">
    <name type="scientific">Rotaria magnacalcarata</name>
    <dbReference type="NCBI Taxonomy" id="392030"/>
    <lineage>
        <taxon>Eukaryota</taxon>
        <taxon>Metazoa</taxon>
        <taxon>Spiralia</taxon>
        <taxon>Gnathifera</taxon>
        <taxon>Rotifera</taxon>
        <taxon>Eurotatoria</taxon>
        <taxon>Bdelloidea</taxon>
        <taxon>Philodinida</taxon>
        <taxon>Philodinidae</taxon>
        <taxon>Rotaria</taxon>
    </lineage>
</organism>
<evidence type="ECO:0000313" key="1">
    <source>
        <dbReference type="EMBL" id="CAF2065694.1"/>
    </source>
</evidence>
<gene>
    <name evidence="1" type="ORF">XDN619_LOCUS11447</name>
</gene>
<dbReference type="GO" id="GO:0004674">
    <property type="term" value="F:protein serine/threonine kinase activity"/>
    <property type="evidence" value="ECO:0007669"/>
    <property type="project" value="InterPro"/>
</dbReference>
<reference evidence="1" key="1">
    <citation type="submission" date="2021-02" db="EMBL/GenBank/DDBJ databases">
        <authorList>
            <person name="Nowell W R."/>
        </authorList>
    </citation>
    <scope>NUCLEOTIDE SEQUENCE</scope>
</reference>
<proteinExistence type="predicted"/>
<accession>A0A816QVA1</accession>
<dbReference type="GO" id="GO:0000184">
    <property type="term" value="P:nuclear-transcribed mRNA catabolic process, nonsense-mediated decay"/>
    <property type="evidence" value="ECO:0007669"/>
    <property type="project" value="InterPro"/>
</dbReference>
<dbReference type="Proteomes" id="UP000663887">
    <property type="component" value="Unassembled WGS sequence"/>
</dbReference>
<name>A0A816QVA1_9BILA</name>
<dbReference type="InterPro" id="IPR031559">
    <property type="entry name" value="SMG1"/>
</dbReference>
<sequence length="492" mass="56705">MKVVDFTNHNSCAKLASSIVAVNSRLWLYRFLHSNSFFQDVLQLFNRLLTIESIPVVEQVCQAILADVTSYLNILLNFLEQKTIAIGSGSVSTSDLTEDDAEAQHLFLMMYVLTRPLFEFLAKHLQLTNSKLARQYPSVHYGVVKTLYSHCAALLQSNETSIHDSYYAILCCLPVNILTSKLSTHGTLLSSKNDYSDFASIAKQNHMNSPYVETFTTHCLNLILGYIFVSNNESSKDEHLSEGQYRLLSYEQLQNVGNNTLIWFWAIWECAQFCVMNNLKTSLGKPQETFLALEEQTNHSSTSSSSGEVNVSTDKDDWWCDLHRCRLLLQLIEALEKRQAEVKIFLIKYSIFRSVLLQNASEFEFVIILFVQSFIKLHNSMAIHEIYVWLKNVHQLNWSWIQVCENQAAGNFEQAAYEYKFLLNEHFKSLSMINEKRTKIKYQMQMTFLQDDNEDLLTVMETSIDINAIRGMSCFANRDFEALKISMRKMLN</sequence>
<evidence type="ECO:0000313" key="2">
    <source>
        <dbReference type="Proteomes" id="UP000663887"/>
    </source>
</evidence>